<keyword evidence="15" id="KW-0157">Chromophore</keyword>
<dbReference type="GO" id="GO:0005524">
    <property type="term" value="F:ATP binding"/>
    <property type="evidence" value="ECO:0007669"/>
    <property type="project" value="UniProtKB-UniRule"/>
</dbReference>
<evidence type="ECO:0000256" key="16">
    <source>
        <dbReference type="ARBA" id="ARBA00023170"/>
    </source>
</evidence>
<evidence type="ECO:0000256" key="10">
    <source>
        <dbReference type="ARBA" id="ARBA00022679"/>
    </source>
</evidence>
<keyword evidence="14 19" id="KW-0067">ATP-binding</keyword>
<keyword evidence="5" id="KW-0723">Serine/threonine-protein kinase</keyword>
<dbReference type="SMART" id="SM00220">
    <property type="entry name" value="S_TKc"/>
    <property type="match status" value="1"/>
</dbReference>
<dbReference type="FunFam" id="1.10.510.10:FF:000265">
    <property type="entry name" value="Putative LOV domain-containing protein"/>
    <property type="match status" value="1"/>
</dbReference>
<feature type="region of interest" description="Disordered" evidence="20">
    <location>
        <begin position="1"/>
        <end position="89"/>
    </location>
</feature>
<feature type="region of interest" description="Disordered" evidence="20">
    <location>
        <begin position="348"/>
        <end position="381"/>
    </location>
</feature>
<evidence type="ECO:0000256" key="20">
    <source>
        <dbReference type="SAM" id="MobiDB-lite"/>
    </source>
</evidence>
<dbReference type="InterPro" id="IPR001610">
    <property type="entry name" value="PAC"/>
</dbReference>
<evidence type="ECO:0000256" key="13">
    <source>
        <dbReference type="ARBA" id="ARBA00022777"/>
    </source>
</evidence>
<dbReference type="FunFam" id="3.30.200.20:FF:000133">
    <property type="entry name" value="LOV domain-containing protein"/>
    <property type="match status" value="1"/>
</dbReference>
<dbReference type="GO" id="GO:0009882">
    <property type="term" value="F:blue light photoreceptor activity"/>
    <property type="evidence" value="ECO:0007669"/>
    <property type="project" value="UniProtKB-ARBA"/>
</dbReference>
<keyword evidence="10" id="KW-0808">Transferase</keyword>
<dbReference type="Pfam" id="PF00069">
    <property type="entry name" value="Pkinase"/>
    <property type="match status" value="1"/>
</dbReference>
<feature type="compositionally biased region" description="Polar residues" evidence="20">
    <location>
        <begin position="349"/>
        <end position="373"/>
    </location>
</feature>
<feature type="region of interest" description="Disordered" evidence="20">
    <location>
        <begin position="316"/>
        <end position="336"/>
    </location>
</feature>
<evidence type="ECO:0000256" key="6">
    <source>
        <dbReference type="ARBA" id="ARBA00022543"/>
    </source>
</evidence>
<dbReference type="EMBL" id="KU698130">
    <property type="protein sequence ID" value="AML76322.1"/>
    <property type="molecule type" value="mRNA"/>
</dbReference>
<dbReference type="PROSITE" id="PS50113">
    <property type="entry name" value="PAC"/>
    <property type="match status" value="2"/>
</dbReference>
<keyword evidence="12 19" id="KW-0547">Nucleotide-binding</keyword>
<dbReference type="AlphaFoldDB" id="A0A126WUM8"/>
<dbReference type="Gene3D" id="3.30.200.20">
    <property type="entry name" value="Phosphorylase Kinase, domain 1"/>
    <property type="match status" value="1"/>
</dbReference>
<keyword evidence="7" id="KW-0716">Sensory transduction</keyword>
<comment type="catalytic activity">
    <reaction evidence="17">
        <text>L-threonyl-[protein] + ATP = O-phospho-L-threonyl-[protein] + ADP + H(+)</text>
        <dbReference type="Rhea" id="RHEA:46608"/>
        <dbReference type="Rhea" id="RHEA-COMP:11060"/>
        <dbReference type="Rhea" id="RHEA-COMP:11605"/>
        <dbReference type="ChEBI" id="CHEBI:15378"/>
        <dbReference type="ChEBI" id="CHEBI:30013"/>
        <dbReference type="ChEBI" id="CHEBI:30616"/>
        <dbReference type="ChEBI" id="CHEBI:61977"/>
        <dbReference type="ChEBI" id="CHEBI:456216"/>
        <dbReference type="EC" id="2.7.11.1"/>
    </reaction>
</comment>
<organism evidence="24">
    <name type="scientific">Brugmansia sanguinea</name>
    <dbReference type="NCBI Taxonomy" id="540794"/>
    <lineage>
        <taxon>Eukaryota</taxon>
        <taxon>Viridiplantae</taxon>
        <taxon>Streptophyta</taxon>
        <taxon>Embryophyta</taxon>
        <taxon>Tracheophyta</taxon>
        <taxon>Spermatophyta</taxon>
        <taxon>Magnoliopsida</taxon>
        <taxon>eudicotyledons</taxon>
        <taxon>Gunneridae</taxon>
        <taxon>Pentapetalae</taxon>
        <taxon>asterids</taxon>
        <taxon>lamiids</taxon>
        <taxon>Solanales</taxon>
        <taxon>Solanaceae</taxon>
        <taxon>Solanoideae</taxon>
        <taxon>Datureae</taxon>
        <taxon>Brugmansia</taxon>
    </lineage>
</organism>
<dbReference type="Pfam" id="PF13426">
    <property type="entry name" value="PAS_9"/>
    <property type="match status" value="2"/>
</dbReference>
<dbReference type="PROSITE" id="PS50112">
    <property type="entry name" value="PAS"/>
    <property type="match status" value="2"/>
</dbReference>
<evidence type="ECO:0000259" key="23">
    <source>
        <dbReference type="PROSITE" id="PS50113"/>
    </source>
</evidence>
<dbReference type="Gene3D" id="1.10.510.10">
    <property type="entry name" value="Transferase(Phosphotransferase) domain 1"/>
    <property type="match status" value="1"/>
</dbReference>
<evidence type="ECO:0000256" key="12">
    <source>
        <dbReference type="ARBA" id="ARBA00022741"/>
    </source>
</evidence>
<comment type="similarity">
    <text evidence="3">Belongs to the protein kinase superfamily. AGC Ser/Thr protein kinase family.</text>
</comment>
<protein>
    <recommendedName>
        <fullName evidence="4">non-specific serine/threonine protein kinase</fullName>
        <ecNumber evidence="4">2.7.11.1</ecNumber>
    </recommendedName>
</protein>
<dbReference type="FunFam" id="3.30.450.20:FF:000002">
    <property type="entry name" value="LOV domain-containing protein"/>
    <property type="match status" value="1"/>
</dbReference>
<dbReference type="PROSITE" id="PS00108">
    <property type="entry name" value="PROTEIN_KINASE_ST"/>
    <property type="match status" value="1"/>
</dbReference>
<dbReference type="SUPFAM" id="SSF55785">
    <property type="entry name" value="PYP-like sensor domain (PAS domain)"/>
    <property type="match status" value="2"/>
</dbReference>
<evidence type="ECO:0000256" key="9">
    <source>
        <dbReference type="ARBA" id="ARBA00022643"/>
    </source>
</evidence>
<sequence length="964" mass="107900">MDSSSAGYNDQRRSIDVFDPVLTREGGNLASSSRNEGIDVQELSMKGEESGSRTGTDKLMNKWMAFDPNGNGQKKGENNGNTNSQIPDETSISERAAEWGLTVRTDVGEGSFHAISRSGQNSFADGERNKNSLEKYSVGSTRTSEESNLRAEFPRVSQDLKDALATLQQTFVVSDATKPDCPIVYASSGFFTMTGYFSKEIVGRNCRFLQGKDTDQKEVAKIREAVKTGKSYCGRLLNYKKNGTPFWNLLTVTPIKDDNGKTIKFIGMQVEVSKYTEGINEKELRPNGLPKSLIRYDARQKEKALGSITEVVQTVKGPRSHIKSSQDASSGTDKEKLQIDFMLPKSVDTESMSTPGRYTPQWETMSDMSQESGKNSRKSARISLKGFKGRSSSISFPLEDEQNVGPEILMTEDVARTDSWERAERERDIRQGIDLATTLERIEKNFVITDPRLPDNPIIFASDSFLELTEFTREEILGRNCRFLQGPETDQATVQKIRDAIKEQKEITVQLINYTKSGKKFWNLFHLQPMRDQKGELQYFIGVQLDGSDHLEPLRNRLSEQTEKQSAKLVKATATNVDEAVRELPDANSRPEDLWALHSLPVFPRPHKRDSALWTAIHKVTANGERLGLNNFKPVRPLGCGDTGSVHLVELKGTGDLFAMKAMDKSIMLNRNKVHRACVEREIIALLDHPLLPTLYSSFQTETHVCLITDFCPGGELFALLDRQPMKLFKEESARFYAAEVLIGLEYLHCLGIIYRDLKPENILLQADGHVVLTDFDLSFKTSCKPQVIKHPPSKRRSRSTPPPTFVAEPISQSNSFVGTEEYIAPEIITGAGHSSAIDWWALGILLYEMLYGRTPFRGKNRQKTFSNILNKDLTFPSSIPVSLAARQLIHSLLNRDPASRLGSNGGASEIKEHPFFRGIAWPLIRCMTPPPLDAPLQLIGKESGTKEADWNDDGVLVHPMDVF</sequence>
<evidence type="ECO:0000256" key="8">
    <source>
        <dbReference type="ARBA" id="ARBA00022630"/>
    </source>
</evidence>
<evidence type="ECO:0000256" key="5">
    <source>
        <dbReference type="ARBA" id="ARBA00022527"/>
    </source>
</evidence>
<evidence type="ECO:0000313" key="24">
    <source>
        <dbReference type="EMBL" id="AML76322.1"/>
    </source>
</evidence>
<dbReference type="Gene3D" id="3.30.450.20">
    <property type="entry name" value="PAS domain"/>
    <property type="match status" value="2"/>
</dbReference>
<dbReference type="SMART" id="SM00086">
    <property type="entry name" value="PAC"/>
    <property type="match status" value="2"/>
</dbReference>
<reference evidence="24" key="1">
    <citation type="journal article" date="2016" name="Proc. Natl. Acad. Sci. U.S.A.">
        <title>Functional and topological diversity of LOV domain photoreceptors.</title>
        <authorList>
            <person name="Glantz S.T."/>
            <person name="Carpenter E.J."/>
            <person name="Melkonian M."/>
            <person name="Gardner K.H."/>
            <person name="Boyden E.S."/>
            <person name="Wong G.K."/>
            <person name="Chow B.Y."/>
        </authorList>
    </citation>
    <scope>NUCLEOTIDE SEQUENCE</scope>
    <source>
        <strain evidence="24">AIOU_2013742</strain>
    </source>
</reference>
<evidence type="ECO:0000256" key="1">
    <source>
        <dbReference type="ARBA" id="ARBA00001917"/>
    </source>
</evidence>
<keyword evidence="9" id="KW-0288">FMN</keyword>
<evidence type="ECO:0000256" key="7">
    <source>
        <dbReference type="ARBA" id="ARBA00022606"/>
    </source>
</evidence>
<evidence type="ECO:0000259" key="21">
    <source>
        <dbReference type="PROSITE" id="PS50011"/>
    </source>
</evidence>
<dbReference type="GO" id="GO:0009902">
    <property type="term" value="P:chloroplast relocation"/>
    <property type="evidence" value="ECO:0007669"/>
    <property type="project" value="UniProtKB-ARBA"/>
</dbReference>
<dbReference type="CDD" id="cd00130">
    <property type="entry name" value="PAS"/>
    <property type="match status" value="2"/>
</dbReference>
<feature type="domain" description="PAC" evidence="23">
    <location>
        <begin position="230"/>
        <end position="284"/>
    </location>
</feature>
<accession>A0A126WUM8</accession>
<dbReference type="PROSITE" id="PS00107">
    <property type="entry name" value="PROTEIN_KINASE_ATP"/>
    <property type="match status" value="1"/>
</dbReference>
<evidence type="ECO:0000256" key="15">
    <source>
        <dbReference type="ARBA" id="ARBA00022991"/>
    </source>
</evidence>
<dbReference type="GO" id="GO:0010181">
    <property type="term" value="F:FMN binding"/>
    <property type="evidence" value="ECO:0007669"/>
    <property type="project" value="UniProtKB-ARBA"/>
</dbReference>
<proteinExistence type="evidence at transcript level"/>
<dbReference type="InterPro" id="IPR011009">
    <property type="entry name" value="Kinase-like_dom_sf"/>
</dbReference>
<keyword evidence="8" id="KW-0285">Flavoprotein</keyword>
<comment type="cofactor">
    <cofactor evidence="1">
        <name>FMN</name>
        <dbReference type="ChEBI" id="CHEBI:58210"/>
    </cofactor>
</comment>
<dbReference type="FunFam" id="3.30.450.20:FF:000036">
    <property type="entry name" value="Putative LOV domain-containing protein"/>
    <property type="match status" value="1"/>
</dbReference>
<dbReference type="SMART" id="SM00091">
    <property type="entry name" value="PAS"/>
    <property type="match status" value="2"/>
</dbReference>
<dbReference type="GO" id="GO:0042802">
    <property type="term" value="F:identical protein binding"/>
    <property type="evidence" value="ECO:0007669"/>
    <property type="project" value="UniProtKB-ARBA"/>
</dbReference>
<feature type="binding site" evidence="19">
    <location>
        <position position="661"/>
    </location>
    <ligand>
        <name>ATP</name>
        <dbReference type="ChEBI" id="CHEBI:30616"/>
    </ligand>
</feature>
<dbReference type="GO" id="GO:0007623">
    <property type="term" value="P:circadian rhythm"/>
    <property type="evidence" value="ECO:0007669"/>
    <property type="project" value="UniProtKB-ARBA"/>
</dbReference>
<evidence type="ECO:0000256" key="2">
    <source>
        <dbReference type="ARBA" id="ARBA00004202"/>
    </source>
</evidence>
<comment type="subcellular location">
    <subcellularLocation>
        <location evidence="2">Cell membrane</location>
        <topology evidence="2">Peripheral membrane protein</topology>
    </subcellularLocation>
</comment>
<keyword evidence="16" id="KW-0675">Receptor</keyword>
<dbReference type="PANTHER" id="PTHR45637">
    <property type="entry name" value="FLIPPASE KINASE 1-RELATED"/>
    <property type="match status" value="1"/>
</dbReference>
<evidence type="ECO:0000256" key="19">
    <source>
        <dbReference type="PROSITE-ProRule" id="PRU10141"/>
    </source>
</evidence>
<keyword evidence="13" id="KW-0418">Kinase</keyword>
<feature type="domain" description="Protein kinase" evidence="21">
    <location>
        <begin position="632"/>
        <end position="917"/>
    </location>
</feature>
<name>A0A126WUM8_9SOLA</name>
<dbReference type="InterPro" id="IPR017441">
    <property type="entry name" value="Protein_kinase_ATP_BS"/>
</dbReference>
<comment type="catalytic activity">
    <reaction evidence="18">
        <text>L-seryl-[protein] + ATP = O-phospho-L-seryl-[protein] + ADP + H(+)</text>
        <dbReference type="Rhea" id="RHEA:17989"/>
        <dbReference type="Rhea" id="RHEA-COMP:9863"/>
        <dbReference type="Rhea" id="RHEA-COMP:11604"/>
        <dbReference type="ChEBI" id="CHEBI:15378"/>
        <dbReference type="ChEBI" id="CHEBI:29999"/>
        <dbReference type="ChEBI" id="CHEBI:30616"/>
        <dbReference type="ChEBI" id="CHEBI:83421"/>
        <dbReference type="ChEBI" id="CHEBI:456216"/>
        <dbReference type="EC" id="2.7.11.1"/>
    </reaction>
</comment>
<dbReference type="EC" id="2.7.11.1" evidence="4"/>
<feature type="domain" description="PAS" evidence="22">
    <location>
        <begin position="431"/>
        <end position="504"/>
    </location>
</feature>
<keyword evidence="11" id="KW-0677">Repeat</keyword>
<feature type="domain" description="PAC" evidence="23">
    <location>
        <begin position="505"/>
        <end position="559"/>
    </location>
</feature>
<evidence type="ECO:0000256" key="4">
    <source>
        <dbReference type="ARBA" id="ARBA00012513"/>
    </source>
</evidence>
<evidence type="ECO:0000256" key="18">
    <source>
        <dbReference type="ARBA" id="ARBA00048679"/>
    </source>
</evidence>
<dbReference type="CDD" id="cd05574">
    <property type="entry name" value="STKc_phototropin_like"/>
    <property type="match status" value="1"/>
</dbReference>
<dbReference type="GO" id="GO:0005886">
    <property type="term" value="C:plasma membrane"/>
    <property type="evidence" value="ECO:0007669"/>
    <property type="project" value="UniProtKB-SubCell"/>
</dbReference>
<dbReference type="GO" id="GO:0009638">
    <property type="term" value="P:phototropism"/>
    <property type="evidence" value="ECO:0007669"/>
    <property type="project" value="UniProtKB-ARBA"/>
</dbReference>
<evidence type="ECO:0000256" key="14">
    <source>
        <dbReference type="ARBA" id="ARBA00022840"/>
    </source>
</evidence>
<dbReference type="InterPro" id="IPR000014">
    <property type="entry name" value="PAS"/>
</dbReference>
<evidence type="ECO:0000256" key="11">
    <source>
        <dbReference type="ARBA" id="ARBA00022737"/>
    </source>
</evidence>
<dbReference type="InterPro" id="IPR035965">
    <property type="entry name" value="PAS-like_dom_sf"/>
</dbReference>
<dbReference type="GO" id="GO:0004674">
    <property type="term" value="F:protein serine/threonine kinase activity"/>
    <property type="evidence" value="ECO:0007669"/>
    <property type="project" value="UniProtKB-KW"/>
</dbReference>
<evidence type="ECO:0000259" key="22">
    <source>
        <dbReference type="PROSITE" id="PS50112"/>
    </source>
</evidence>
<evidence type="ECO:0000256" key="17">
    <source>
        <dbReference type="ARBA" id="ARBA00047899"/>
    </source>
</evidence>
<dbReference type="PROSITE" id="PS50011">
    <property type="entry name" value="PROTEIN_KINASE_DOM"/>
    <property type="match status" value="1"/>
</dbReference>
<dbReference type="InterPro" id="IPR000719">
    <property type="entry name" value="Prot_kinase_dom"/>
</dbReference>
<feature type="domain" description="PAS" evidence="22">
    <location>
        <begin position="156"/>
        <end position="229"/>
    </location>
</feature>
<dbReference type="NCBIfam" id="TIGR00229">
    <property type="entry name" value="sensory_box"/>
    <property type="match status" value="2"/>
</dbReference>
<feature type="compositionally biased region" description="Basic and acidic residues" evidence="20">
    <location>
        <begin position="45"/>
        <end position="60"/>
    </location>
</feature>
<keyword evidence="6" id="KW-0600">Photoreceptor protein</keyword>
<evidence type="ECO:0000256" key="3">
    <source>
        <dbReference type="ARBA" id="ARBA00009903"/>
    </source>
</evidence>
<dbReference type="InterPro" id="IPR000700">
    <property type="entry name" value="PAS-assoc_C"/>
</dbReference>
<dbReference type="SUPFAM" id="SSF56112">
    <property type="entry name" value="Protein kinase-like (PK-like)"/>
    <property type="match status" value="1"/>
</dbReference>
<dbReference type="InterPro" id="IPR008271">
    <property type="entry name" value="Ser/Thr_kinase_AS"/>
</dbReference>